<protein>
    <submittedName>
        <fullName evidence="1">TonB-dependent receptor</fullName>
    </submittedName>
</protein>
<keyword evidence="1" id="KW-0675">Receptor</keyword>
<proteinExistence type="predicted"/>
<name>K1SKM7_9ZZZZ</name>
<comment type="caution">
    <text evidence="1">The sequence shown here is derived from an EMBL/GenBank/DDBJ whole genome shotgun (WGS) entry which is preliminary data.</text>
</comment>
<dbReference type="EMBL" id="AJWY01010856">
    <property type="protein sequence ID" value="EKC54360.1"/>
    <property type="molecule type" value="Genomic_DNA"/>
</dbReference>
<reference evidence="1" key="1">
    <citation type="journal article" date="2013" name="Environ. Microbiol.">
        <title>Microbiota from the distal guts of lean and obese adolescents exhibit partial functional redundancy besides clear differences in community structure.</title>
        <authorList>
            <person name="Ferrer M."/>
            <person name="Ruiz A."/>
            <person name="Lanza F."/>
            <person name="Haange S.B."/>
            <person name="Oberbach A."/>
            <person name="Till H."/>
            <person name="Bargiela R."/>
            <person name="Campoy C."/>
            <person name="Segura M.T."/>
            <person name="Richter M."/>
            <person name="von Bergen M."/>
            <person name="Seifert J."/>
            <person name="Suarez A."/>
        </authorList>
    </citation>
    <scope>NUCLEOTIDE SEQUENCE</scope>
</reference>
<sequence length="128" mass="14338">MILHPFGSISTYTTADGTEKEIQKGAKPGSAKVKDADGNGYIDSNDKVIIGSKNPSFLMSMSNTLTYKNFYLSFLLNGTFKVTRELNEANIGSWSYNLYNYLHNADYWTPEHTNSKYASPAYNNFDGH</sequence>
<dbReference type="AlphaFoldDB" id="K1SKM7"/>
<accession>K1SKM7</accession>
<organism evidence="1">
    <name type="scientific">human gut metagenome</name>
    <dbReference type="NCBI Taxonomy" id="408170"/>
    <lineage>
        <taxon>unclassified sequences</taxon>
        <taxon>metagenomes</taxon>
        <taxon>organismal metagenomes</taxon>
    </lineage>
</organism>
<feature type="non-terminal residue" evidence="1">
    <location>
        <position position="128"/>
    </location>
</feature>
<evidence type="ECO:0000313" key="1">
    <source>
        <dbReference type="EMBL" id="EKC54360.1"/>
    </source>
</evidence>
<gene>
    <name evidence="1" type="ORF">LEA_15894</name>
</gene>